<evidence type="ECO:0000313" key="2">
    <source>
        <dbReference type="EMBL" id="VVE63213.1"/>
    </source>
</evidence>
<dbReference type="GO" id="GO:0003676">
    <property type="term" value="F:nucleic acid binding"/>
    <property type="evidence" value="ECO:0007669"/>
    <property type="project" value="InterPro"/>
</dbReference>
<gene>
    <name evidence="2" type="ORF">PCA31118_01154</name>
</gene>
<evidence type="ECO:0000313" key="3">
    <source>
        <dbReference type="Proteomes" id="UP000414136"/>
    </source>
</evidence>
<organism evidence="2 3">
    <name type="scientific">Pandoraea captiosa</name>
    <dbReference type="NCBI Taxonomy" id="2508302"/>
    <lineage>
        <taxon>Bacteria</taxon>
        <taxon>Pseudomonadati</taxon>
        <taxon>Pseudomonadota</taxon>
        <taxon>Betaproteobacteria</taxon>
        <taxon>Burkholderiales</taxon>
        <taxon>Burkholderiaceae</taxon>
        <taxon>Pandoraea</taxon>
    </lineage>
</organism>
<dbReference type="Gene3D" id="3.40.1350.10">
    <property type="match status" value="1"/>
</dbReference>
<dbReference type="InterPro" id="IPR011856">
    <property type="entry name" value="tRNA_endonuc-like_dom_sf"/>
</dbReference>
<sequence length="207" mass="23555">MLSRRVITRSGRHFRGRYPSRKLGRMVAFESLIERDVILLLEFSRGVQSYQEQPERIVYSDGQTMREYYPDFEAKLASGPRVHIEVKPSAKLDSPKITKKLQQIAAHYAQHREEHFRVITELDARKEPLRSNLKTLSPLRAKPAASPHGLSMYLPGKPWHALEASVGRDVLLKQIALGNLVCDLASPLQGDLMVFNAQEVAHDSLYL</sequence>
<dbReference type="OrthoDB" id="509902at2"/>
<accession>A0A5E4ZSF0</accession>
<feature type="domain" description="TnsA endonuclease N-terminal" evidence="1">
    <location>
        <begin position="47"/>
        <end position="121"/>
    </location>
</feature>
<name>A0A5E4ZSF0_9BURK</name>
<evidence type="ECO:0000259" key="1">
    <source>
        <dbReference type="Pfam" id="PF08722"/>
    </source>
</evidence>
<dbReference type="Pfam" id="PF08722">
    <property type="entry name" value="Tn7_TnsA-like_N"/>
    <property type="match status" value="1"/>
</dbReference>
<dbReference type="EMBL" id="CABPSQ010000002">
    <property type="protein sequence ID" value="VVE63213.1"/>
    <property type="molecule type" value="Genomic_DNA"/>
</dbReference>
<dbReference type="InterPro" id="IPR014833">
    <property type="entry name" value="TnsA_N"/>
</dbReference>
<protein>
    <recommendedName>
        <fullName evidence="1">TnsA endonuclease N-terminal domain-containing protein</fullName>
    </recommendedName>
</protein>
<proteinExistence type="predicted"/>
<keyword evidence="3" id="KW-1185">Reference proteome</keyword>
<dbReference type="AlphaFoldDB" id="A0A5E4ZSF0"/>
<dbReference type="Proteomes" id="UP000414136">
    <property type="component" value="Unassembled WGS sequence"/>
</dbReference>
<reference evidence="2 3" key="1">
    <citation type="submission" date="2019-08" db="EMBL/GenBank/DDBJ databases">
        <authorList>
            <person name="Peeters C."/>
        </authorList>
    </citation>
    <scope>NUCLEOTIDE SEQUENCE [LARGE SCALE GENOMIC DNA]</scope>
    <source>
        <strain evidence="2 3">LMG 31118</strain>
    </source>
</reference>